<proteinExistence type="predicted"/>
<evidence type="ECO:0000313" key="3">
    <source>
        <dbReference type="Proteomes" id="UP000017842"/>
    </source>
</evidence>
<evidence type="ECO:0000313" key="2">
    <source>
        <dbReference type="EMBL" id="ESS71934.1"/>
    </source>
</evidence>
<accession>V5BVN1</accession>
<keyword evidence="1" id="KW-1133">Transmembrane helix</keyword>
<keyword evidence="1" id="KW-0472">Membrane</keyword>
<dbReference type="Proteomes" id="UP000017842">
    <property type="component" value="Unassembled WGS sequence"/>
</dbReference>
<reference evidence="2 3" key="1">
    <citation type="journal article" date="2013" name="Genome Announc.">
        <title>Draft Genome Sequence of the Methanotrophic Gammaproteobacterium Methyloglobulus morosus DSM 22980 Strain KoM1.</title>
        <authorList>
            <person name="Poehlein A."/>
            <person name="Deutzmann J.S."/>
            <person name="Daniel R."/>
            <person name="Simeonova D.D."/>
        </authorList>
    </citation>
    <scope>NUCLEOTIDE SEQUENCE [LARGE SCALE GENOMIC DNA]</scope>
    <source>
        <strain evidence="2 3">KoM1</strain>
    </source>
</reference>
<name>V5BVN1_9GAMM</name>
<evidence type="ECO:0000256" key="1">
    <source>
        <dbReference type="SAM" id="Phobius"/>
    </source>
</evidence>
<comment type="caution">
    <text evidence="2">The sequence shown here is derived from an EMBL/GenBank/DDBJ whole genome shotgun (WGS) entry which is preliminary data.</text>
</comment>
<dbReference type="EMBL" id="AYLO01000080">
    <property type="protein sequence ID" value="ESS71934.1"/>
    <property type="molecule type" value="Genomic_DNA"/>
</dbReference>
<keyword evidence="1" id="KW-0812">Transmembrane</keyword>
<keyword evidence="3" id="KW-1185">Reference proteome</keyword>
<feature type="transmembrane region" description="Helical" evidence="1">
    <location>
        <begin position="27"/>
        <end position="47"/>
    </location>
</feature>
<gene>
    <name evidence="2" type="ORF">MGMO_83c00070</name>
</gene>
<organism evidence="2 3">
    <name type="scientific">Methyloglobulus morosus KoM1</name>
    <dbReference type="NCBI Taxonomy" id="1116472"/>
    <lineage>
        <taxon>Bacteria</taxon>
        <taxon>Pseudomonadati</taxon>
        <taxon>Pseudomonadota</taxon>
        <taxon>Gammaproteobacteria</taxon>
        <taxon>Methylococcales</taxon>
        <taxon>Methylococcaceae</taxon>
        <taxon>Methyloglobulus</taxon>
    </lineage>
</organism>
<dbReference type="STRING" id="1116472.MGMO_83c00070"/>
<protein>
    <submittedName>
        <fullName evidence="2">Uncharacterized protein</fullName>
    </submittedName>
</protein>
<dbReference type="AlphaFoldDB" id="V5BVN1"/>
<sequence>MPGRQSGGVIRETAKVKYTMIKTNETLFPVGMICSLLSVSCSGYYAWKRRPRLSAMSDFMVENQLIMLYCRKWTVKMVQQLFPFLILR</sequence>